<dbReference type="Proteomes" id="UP000078476">
    <property type="component" value="Unassembled WGS sequence"/>
</dbReference>
<protein>
    <recommendedName>
        <fullName evidence="3">Outer membrane protein assembly factor BamC</fullName>
    </recommendedName>
</protein>
<name>A0A177NDM7_9GAMM</name>
<dbReference type="InterPro" id="IPR042268">
    <property type="entry name" value="BamC_C"/>
</dbReference>
<comment type="caution">
    <text evidence="1">The sequence shown here is derived from an EMBL/GenBank/DDBJ whole genome shotgun (WGS) entry which is preliminary data.</text>
</comment>
<evidence type="ECO:0000313" key="1">
    <source>
        <dbReference type="EMBL" id="OAI15951.1"/>
    </source>
</evidence>
<evidence type="ECO:0008006" key="3">
    <source>
        <dbReference type="Google" id="ProtNLM"/>
    </source>
</evidence>
<dbReference type="EMBL" id="LUUI01000099">
    <property type="protein sequence ID" value="OAI15951.1"/>
    <property type="molecule type" value="Genomic_DNA"/>
</dbReference>
<accession>A0A177NDM7</accession>
<reference evidence="1 2" key="1">
    <citation type="submission" date="2016-03" db="EMBL/GenBank/DDBJ databases">
        <authorList>
            <person name="Ploux O."/>
        </authorList>
    </citation>
    <scope>NUCLEOTIDE SEQUENCE [LARGE SCALE GENOMIC DNA]</scope>
    <source>
        <strain evidence="1 2">R-45370</strain>
    </source>
</reference>
<dbReference type="Gene3D" id="3.30.310.170">
    <property type="entry name" value="Outer membrane protein assembly factor BamC"/>
    <property type="match status" value="1"/>
</dbReference>
<evidence type="ECO:0000313" key="2">
    <source>
        <dbReference type="Proteomes" id="UP000078476"/>
    </source>
</evidence>
<dbReference type="STRING" id="980561.A1359_09120"/>
<organism evidence="1 2">
    <name type="scientific">Methylomonas lenta</name>
    <dbReference type="NCBI Taxonomy" id="980561"/>
    <lineage>
        <taxon>Bacteria</taxon>
        <taxon>Pseudomonadati</taxon>
        <taxon>Pseudomonadota</taxon>
        <taxon>Gammaproteobacteria</taxon>
        <taxon>Methylococcales</taxon>
        <taxon>Methylococcaceae</taxon>
        <taxon>Methylomonas</taxon>
    </lineage>
</organism>
<keyword evidence="2" id="KW-1185">Reference proteome</keyword>
<dbReference type="AlphaFoldDB" id="A0A177NDM7"/>
<sequence length="192" mass="21937">MTKHLIYGLPALLLWGCADTSDRYRDMHHLEMPPELPIEHTHSQPALSQDDLKPKTSPLANLIDFRDDSTQPKLTLKTRPDRAWEMVMVALKICNIAVLDKNREENRIQVRYDPDTDGEEEGVLDAIFNNDYAEADYTITLKEDSLGMLVNVVLSKPDQIEDGEDGSAKLVRLLHKTIDKKIINREENKSED</sequence>
<dbReference type="RefSeq" id="WP_066981945.1">
    <property type="nucleotide sequence ID" value="NZ_LUUI01000099.1"/>
</dbReference>
<dbReference type="OrthoDB" id="5571300at2"/>
<proteinExistence type="predicted"/>
<gene>
    <name evidence="1" type="ORF">A1359_09120</name>
</gene>